<dbReference type="AlphaFoldDB" id="A0A183CVF1"/>
<dbReference type="OrthoDB" id="207378at2759"/>
<sequence>MEYIFKIPAFQLIQVKKGTCTFSGFSQHCFSLSRQCKNVEKRCSSKDFFQPFVENVDEFKNEMTYHVSNIWITNFSLAVDTFFVLSATLSAYSKASYELLTVRYWIRFYGHRLLRLWPAYIVTIALATFWLSFVPTYPIWPSMDPSLQCRQYWWHNVFFLNSIFGSQCIGWTW</sequence>
<evidence type="ECO:0000313" key="2">
    <source>
        <dbReference type="EMBL" id="VDK28090.1"/>
    </source>
</evidence>
<organism evidence="4">
    <name type="scientific">Gongylonema pulchrum</name>
    <dbReference type="NCBI Taxonomy" id="637853"/>
    <lineage>
        <taxon>Eukaryota</taxon>
        <taxon>Metazoa</taxon>
        <taxon>Ecdysozoa</taxon>
        <taxon>Nematoda</taxon>
        <taxon>Chromadorea</taxon>
        <taxon>Rhabditida</taxon>
        <taxon>Spirurina</taxon>
        <taxon>Spiruromorpha</taxon>
        <taxon>Spiruroidea</taxon>
        <taxon>Gongylonematidae</taxon>
        <taxon>Gongylonema</taxon>
    </lineage>
</organism>
<dbReference type="PANTHER" id="PTHR11161:SF70">
    <property type="entry name" value="ACYLTRANSFERASE 3 DOMAIN-CONTAINING PROTEIN"/>
    <property type="match status" value="1"/>
</dbReference>
<keyword evidence="1" id="KW-0812">Transmembrane</keyword>
<dbReference type="Proteomes" id="UP000271098">
    <property type="component" value="Unassembled WGS sequence"/>
</dbReference>
<evidence type="ECO:0000256" key="1">
    <source>
        <dbReference type="SAM" id="Phobius"/>
    </source>
</evidence>
<reference evidence="2 3" key="2">
    <citation type="submission" date="2018-11" db="EMBL/GenBank/DDBJ databases">
        <authorList>
            <consortium name="Pathogen Informatics"/>
        </authorList>
    </citation>
    <scope>NUCLEOTIDE SEQUENCE [LARGE SCALE GENOMIC DNA]</scope>
</reference>
<feature type="transmembrane region" description="Helical" evidence="1">
    <location>
        <begin position="70"/>
        <end position="92"/>
    </location>
</feature>
<reference evidence="4" key="1">
    <citation type="submission" date="2016-06" db="UniProtKB">
        <authorList>
            <consortium name="WormBaseParasite"/>
        </authorList>
    </citation>
    <scope>IDENTIFICATION</scope>
</reference>
<dbReference type="PANTHER" id="PTHR11161">
    <property type="entry name" value="O-ACYLTRANSFERASE"/>
    <property type="match status" value="1"/>
</dbReference>
<dbReference type="InterPro" id="IPR052728">
    <property type="entry name" value="O2_lipid_transport_reg"/>
</dbReference>
<dbReference type="WBParaSite" id="GPUH_0000044201-mRNA-1">
    <property type="protein sequence ID" value="GPUH_0000044201-mRNA-1"/>
    <property type="gene ID" value="GPUH_0000044201"/>
</dbReference>
<keyword evidence="3" id="KW-1185">Reference proteome</keyword>
<proteinExistence type="predicted"/>
<keyword evidence="1" id="KW-0472">Membrane</keyword>
<feature type="transmembrane region" description="Helical" evidence="1">
    <location>
        <begin position="113"/>
        <end position="133"/>
    </location>
</feature>
<gene>
    <name evidence="2" type="ORF">GPUH_LOCUS442</name>
</gene>
<name>A0A183CVF1_9BILA</name>
<protein>
    <submittedName>
        <fullName evidence="4">Acyl_transf_3 domain-containing protein</fullName>
    </submittedName>
</protein>
<evidence type="ECO:0000313" key="3">
    <source>
        <dbReference type="Proteomes" id="UP000271098"/>
    </source>
</evidence>
<dbReference type="EMBL" id="UYRT01000380">
    <property type="protein sequence ID" value="VDK28090.1"/>
    <property type="molecule type" value="Genomic_DNA"/>
</dbReference>
<evidence type="ECO:0000313" key="4">
    <source>
        <dbReference type="WBParaSite" id="GPUH_0000044201-mRNA-1"/>
    </source>
</evidence>
<keyword evidence="1" id="KW-1133">Transmembrane helix</keyword>
<accession>A0A183CVF1</accession>